<evidence type="ECO:0000313" key="2">
    <source>
        <dbReference type="EnsemblPlants" id="PGSC0003DMT400042970"/>
    </source>
</evidence>
<evidence type="ECO:0000313" key="3">
    <source>
        <dbReference type="Proteomes" id="UP000011115"/>
    </source>
</evidence>
<reference evidence="3" key="1">
    <citation type="journal article" date="2011" name="Nature">
        <title>Genome sequence and analysis of the tuber crop potato.</title>
        <authorList>
            <consortium name="The Potato Genome Sequencing Consortium"/>
        </authorList>
    </citation>
    <scope>NUCLEOTIDE SEQUENCE [LARGE SCALE GENOMIC DNA]</scope>
    <source>
        <strain evidence="3">cv. DM1-3 516 R44</strain>
    </source>
</reference>
<keyword evidence="1" id="KW-1133">Transmembrane helix</keyword>
<keyword evidence="1" id="KW-0472">Membrane</keyword>
<keyword evidence="1" id="KW-0812">Transmembrane</keyword>
<name>M1BDV8_SOLTU</name>
<evidence type="ECO:0000256" key="1">
    <source>
        <dbReference type="SAM" id="Phobius"/>
    </source>
</evidence>
<feature type="transmembrane region" description="Helical" evidence="1">
    <location>
        <begin position="12"/>
        <end position="30"/>
    </location>
</feature>
<keyword evidence="3" id="KW-1185">Reference proteome</keyword>
<organism evidence="2 3">
    <name type="scientific">Solanum tuberosum</name>
    <name type="common">Potato</name>
    <dbReference type="NCBI Taxonomy" id="4113"/>
    <lineage>
        <taxon>Eukaryota</taxon>
        <taxon>Viridiplantae</taxon>
        <taxon>Streptophyta</taxon>
        <taxon>Embryophyta</taxon>
        <taxon>Tracheophyta</taxon>
        <taxon>Spermatophyta</taxon>
        <taxon>Magnoliopsida</taxon>
        <taxon>eudicotyledons</taxon>
        <taxon>Gunneridae</taxon>
        <taxon>Pentapetalae</taxon>
        <taxon>asterids</taxon>
        <taxon>lamiids</taxon>
        <taxon>Solanales</taxon>
        <taxon>Solanaceae</taxon>
        <taxon>Solanoideae</taxon>
        <taxon>Solaneae</taxon>
        <taxon>Solanum</taxon>
    </lineage>
</organism>
<dbReference type="InParanoid" id="M1BDV8"/>
<sequence>MGHKGKKDRSKVVAYCCCPCIVASSTFSVLKRALFVVSFPVLQCFGWDEHRHQHHHHRHF</sequence>
<reference evidence="2" key="2">
    <citation type="submission" date="2015-06" db="UniProtKB">
        <authorList>
            <consortium name="EnsemblPlants"/>
        </authorList>
    </citation>
    <scope>IDENTIFICATION</scope>
    <source>
        <strain evidence="2">DM1-3 516 R44</strain>
    </source>
</reference>
<dbReference type="EnsemblPlants" id="PGSC0003DMT400042970">
    <property type="protein sequence ID" value="PGSC0003DMT400042970"/>
    <property type="gene ID" value="PGSC0003DMG400016663"/>
</dbReference>
<dbReference type="PaxDb" id="4113-PGSC0003DMT400042970"/>
<protein>
    <submittedName>
        <fullName evidence="2">Uncharacterized protein</fullName>
    </submittedName>
</protein>
<dbReference type="Proteomes" id="UP000011115">
    <property type="component" value="Unassembled WGS sequence"/>
</dbReference>
<dbReference type="OMA" id="RCIFAAC"/>
<dbReference type="Gramene" id="PGSC0003DMT400042970">
    <property type="protein sequence ID" value="PGSC0003DMT400042970"/>
    <property type="gene ID" value="PGSC0003DMG400016663"/>
</dbReference>
<accession>M1BDV8</accession>
<proteinExistence type="predicted"/>
<dbReference type="HOGENOM" id="CLU_197083_0_0_1"/>
<dbReference type="AlphaFoldDB" id="M1BDV8"/>